<dbReference type="Proteomes" id="UP000789706">
    <property type="component" value="Unassembled WGS sequence"/>
</dbReference>
<dbReference type="PANTHER" id="PTHR12691">
    <property type="entry name" value="MEDIATOR OF RNA POLYMERASE II TRANSCRIPTION SUBUNIT 23"/>
    <property type="match status" value="1"/>
</dbReference>
<keyword evidence="5" id="KW-0539">Nucleus</keyword>
<dbReference type="GO" id="GO:0010628">
    <property type="term" value="P:positive regulation of gene expression"/>
    <property type="evidence" value="ECO:0007669"/>
    <property type="project" value="TreeGrafter"/>
</dbReference>
<keyword evidence="4" id="KW-0804">Transcription</keyword>
<comment type="subcellular location">
    <subcellularLocation>
        <location evidence="1">Nucleus</location>
    </subcellularLocation>
</comment>
<dbReference type="GO" id="GO:0005667">
    <property type="term" value="C:transcription regulator complex"/>
    <property type="evidence" value="ECO:0007669"/>
    <property type="project" value="TreeGrafter"/>
</dbReference>
<protein>
    <submittedName>
        <fullName evidence="6">6034_t:CDS:1</fullName>
    </submittedName>
</protein>
<accession>A0A9N9F4A8</accession>
<dbReference type="InterPro" id="IPR021629">
    <property type="entry name" value="Mediator_Med23"/>
</dbReference>
<reference evidence="6" key="1">
    <citation type="submission" date="2021-06" db="EMBL/GenBank/DDBJ databases">
        <authorList>
            <person name="Kallberg Y."/>
            <person name="Tangrot J."/>
            <person name="Rosling A."/>
        </authorList>
    </citation>
    <scope>NUCLEOTIDE SEQUENCE</scope>
    <source>
        <strain evidence="6">AZ414A</strain>
    </source>
</reference>
<evidence type="ECO:0000256" key="1">
    <source>
        <dbReference type="ARBA" id="ARBA00004123"/>
    </source>
</evidence>
<keyword evidence="3" id="KW-0805">Transcription regulation</keyword>
<organism evidence="6 7">
    <name type="scientific">Diversispora eburnea</name>
    <dbReference type="NCBI Taxonomy" id="1213867"/>
    <lineage>
        <taxon>Eukaryota</taxon>
        <taxon>Fungi</taxon>
        <taxon>Fungi incertae sedis</taxon>
        <taxon>Mucoromycota</taxon>
        <taxon>Glomeromycotina</taxon>
        <taxon>Glomeromycetes</taxon>
        <taxon>Diversisporales</taxon>
        <taxon>Diversisporaceae</taxon>
        <taxon>Diversispora</taxon>
    </lineage>
</organism>
<proteinExistence type="inferred from homology"/>
<dbReference type="GO" id="GO:0006357">
    <property type="term" value="P:regulation of transcription by RNA polymerase II"/>
    <property type="evidence" value="ECO:0007669"/>
    <property type="project" value="TreeGrafter"/>
</dbReference>
<evidence type="ECO:0000313" key="7">
    <source>
        <dbReference type="Proteomes" id="UP000789706"/>
    </source>
</evidence>
<evidence type="ECO:0000256" key="3">
    <source>
        <dbReference type="ARBA" id="ARBA00023015"/>
    </source>
</evidence>
<sequence length="1423" mass="165576">MNNTDPAANFKSLLERTIAAREKKELETKPLDELYSVIFDNPAKRFKKSNENKDEYILELEDSDTVTKLVQEFFKACLAIGNTGELVNYLTETLLITLTWSRISLILSILGGLITDSPITFGILLQLGGDISHPDSTLQPVIHITIPQIFKYITPLLEVSSLELRIGIISFMLIILKQHPRAMTEITSASSTNSNLALDIIIAILKYINEFSQNFNKKELECIEVGRQMIDALLIGKNCGGIGSPVRGHFINVHWSMEKFVNDLLRRRKRLAFLMMSPGHVASFYSRFNDLLFQRAPFEEVRALIKIMKSQLHPHSHGLEPLREAFFTKVHDVIVTMQQRSNFKDPREDATLPLSPEKTIIPENLDFWEFIIELGDQLYGLVARTPDYMKYQDVLTEFYHMVYPKHGNHFSRSVHKDNTLTWLLVQLCQIDKIFQVLTEDLDNDERLFSRLLQLYNDQQTKSKDAFYLRDLSVPCILILQHGKYRDRNNLKARHPHILEKPLAYSHTIINPVRAYFQAVYRTNVTNYKLFRNLSIEETIKIALHSQCAKNQVADTILVHLYPAELTQVGKLGFPEAKFKKGGNVGYKLLEFINISHKHRLSELIYRMSLFETGPASSLDKKDPCISPYILDVLYKIIYIAPWSLEVTFKEILDKLRRLDKHNKHTKAPDLLHYIKYSVSYLEHRQTYRDVETFAIHIMMMQVDVKFIRSIADPAREKPVWFPESELLARYMIFTLARLIKLRGLNDVHDMESLILSIYPVSIQWSTTTLSYFPEPLRTHLITQQTEILNVPPVPPFTDLEMNSALEKGNFFRLVSDTTLALENEEILKEHYSKLEHQPIFLCSLWKIGCKRKSLNPDMMNTLRKVLLQFPPSKMASYTMTLIDFIIEKIETDSDSSPVEVCHQMLDELIWRYQILSFEHVLFALIKGHSENNSTAFKILEYLLIESNQYSDRVQYFISLGFSHRYWVEDDHHDKMMKYLERYPEYFQYEAYAMDGYETVTKQLEPPLITHMPIYYTNAIRKSLPILDIVIGRLIEFEEQELLIKILDDYRHIYKYHQTPLCFVRDLFCYYYSSRVLREQAIATRLIKLLDFDEYELESELLQYGSNSLFPVEIFDVPYFEKVFHKLADSVSQEKFAPKRNSKLPERHFREIPNPVVLALHIACLEILAIPNKPEDIIKATLDIVVRANGSKKISLKQSAIHTIALLYSFLPVEEFVYKMFDEIAVCISTDPHLGEFSQEFNLIQNKPIQPSKLSYFGINSYQTINDPQWPFSAHSTQPFSTMFPYIFNVYASNLHNFTSNVANSFLTFMHSLLHYSNTEVLQVLFTKLTTIRENVKTDIQLLYLCALFGPVIHRLETNSEFILYIFQLLNDVTLNMRLEICGDTTVALEQSFLFNDPVAFANVQQIIRMMKISVQSRLCGFHI</sequence>
<dbReference type="OrthoDB" id="9982951at2759"/>
<dbReference type="GO" id="GO:0016592">
    <property type="term" value="C:mediator complex"/>
    <property type="evidence" value="ECO:0007669"/>
    <property type="project" value="TreeGrafter"/>
</dbReference>
<keyword evidence="7" id="KW-1185">Reference proteome</keyword>
<dbReference type="EMBL" id="CAJVPK010000426">
    <property type="protein sequence ID" value="CAG8508778.1"/>
    <property type="molecule type" value="Genomic_DNA"/>
</dbReference>
<dbReference type="Pfam" id="PF11573">
    <property type="entry name" value="Med23"/>
    <property type="match status" value="1"/>
</dbReference>
<evidence type="ECO:0000313" key="6">
    <source>
        <dbReference type="EMBL" id="CAG8508778.1"/>
    </source>
</evidence>
<comment type="caution">
    <text evidence="6">The sequence shown here is derived from an EMBL/GenBank/DDBJ whole genome shotgun (WGS) entry which is preliminary data.</text>
</comment>
<gene>
    <name evidence="6" type="ORF">DEBURN_LOCUS5064</name>
</gene>
<name>A0A9N9F4A8_9GLOM</name>
<comment type="similarity">
    <text evidence="2">Belongs to the Mediator complex subunit 23 family.</text>
</comment>
<evidence type="ECO:0000256" key="2">
    <source>
        <dbReference type="ARBA" id="ARBA00010222"/>
    </source>
</evidence>
<dbReference type="PANTHER" id="PTHR12691:SF10">
    <property type="entry name" value="MEDIATOR OF RNA POLYMERASE II TRANSCRIPTION SUBUNIT 23"/>
    <property type="match status" value="1"/>
</dbReference>
<evidence type="ECO:0000256" key="4">
    <source>
        <dbReference type="ARBA" id="ARBA00023163"/>
    </source>
</evidence>
<evidence type="ECO:0000256" key="5">
    <source>
        <dbReference type="ARBA" id="ARBA00023242"/>
    </source>
</evidence>